<dbReference type="AlphaFoldDB" id="A0A5N7AHP7"/>
<reference evidence="1 2" key="1">
    <citation type="submission" date="2019-04" db="EMBL/GenBank/DDBJ databases">
        <title>Friends and foes A comparative genomics studyof 23 Aspergillus species from section Flavi.</title>
        <authorList>
            <consortium name="DOE Joint Genome Institute"/>
            <person name="Kjaerbolling I."/>
            <person name="Vesth T."/>
            <person name="Frisvad J.C."/>
            <person name="Nybo J.L."/>
            <person name="Theobald S."/>
            <person name="Kildgaard S."/>
            <person name="Isbrandt T."/>
            <person name="Kuo A."/>
            <person name="Sato A."/>
            <person name="Lyhne E.K."/>
            <person name="Kogle M.E."/>
            <person name="Wiebenga A."/>
            <person name="Kun R.S."/>
            <person name="Lubbers R.J."/>
            <person name="Makela M.R."/>
            <person name="Barry K."/>
            <person name="Chovatia M."/>
            <person name="Clum A."/>
            <person name="Daum C."/>
            <person name="Haridas S."/>
            <person name="He G."/>
            <person name="LaButti K."/>
            <person name="Lipzen A."/>
            <person name="Mondo S."/>
            <person name="Riley R."/>
            <person name="Salamov A."/>
            <person name="Simmons B.A."/>
            <person name="Magnuson J.K."/>
            <person name="Henrissat B."/>
            <person name="Mortensen U.H."/>
            <person name="Larsen T.O."/>
            <person name="Devries R.P."/>
            <person name="Grigoriev I.V."/>
            <person name="Machida M."/>
            <person name="Baker S.E."/>
            <person name="Andersen M.R."/>
        </authorList>
    </citation>
    <scope>NUCLEOTIDE SEQUENCE [LARGE SCALE GENOMIC DNA]</scope>
    <source>
        <strain evidence="1 2">CBS 763.97</strain>
    </source>
</reference>
<sequence>MRQTIAFLVPLRWQTYSDSIRAIPVYAMTVANEKPSYHVRFLFSHGVIAFCSL</sequence>
<evidence type="ECO:0000313" key="1">
    <source>
        <dbReference type="EMBL" id="KAE8368190.1"/>
    </source>
</evidence>
<accession>A0A5N7AHP7</accession>
<dbReference type="EMBL" id="ML737587">
    <property type="protein sequence ID" value="KAE8368190.1"/>
    <property type="molecule type" value="Genomic_DNA"/>
</dbReference>
<name>A0A5N7AHP7_9EURO</name>
<organism evidence="1 2">
    <name type="scientific">Aspergillus caelatus</name>
    <dbReference type="NCBI Taxonomy" id="61420"/>
    <lineage>
        <taxon>Eukaryota</taxon>
        <taxon>Fungi</taxon>
        <taxon>Dikarya</taxon>
        <taxon>Ascomycota</taxon>
        <taxon>Pezizomycotina</taxon>
        <taxon>Eurotiomycetes</taxon>
        <taxon>Eurotiomycetidae</taxon>
        <taxon>Eurotiales</taxon>
        <taxon>Aspergillaceae</taxon>
        <taxon>Aspergillus</taxon>
        <taxon>Aspergillus subgen. Circumdati</taxon>
    </lineage>
</organism>
<dbReference type="RefSeq" id="XP_031931271.1">
    <property type="nucleotide sequence ID" value="XM_032065682.1"/>
</dbReference>
<protein>
    <submittedName>
        <fullName evidence="1">Uncharacterized protein</fullName>
    </submittedName>
</protein>
<proteinExistence type="predicted"/>
<gene>
    <name evidence="1" type="ORF">BDV27DRAFT_122665</name>
</gene>
<dbReference type="GeneID" id="43650128"/>
<keyword evidence="2" id="KW-1185">Reference proteome</keyword>
<dbReference type="Proteomes" id="UP000326268">
    <property type="component" value="Unassembled WGS sequence"/>
</dbReference>
<evidence type="ECO:0000313" key="2">
    <source>
        <dbReference type="Proteomes" id="UP000326268"/>
    </source>
</evidence>